<dbReference type="AlphaFoldDB" id="A0AAC9KCB4"/>
<evidence type="ECO:0000256" key="1">
    <source>
        <dbReference type="SAM" id="MobiDB-lite"/>
    </source>
</evidence>
<dbReference type="Proteomes" id="UP000182373">
    <property type="component" value="Chromosome"/>
</dbReference>
<evidence type="ECO:0000313" key="2">
    <source>
        <dbReference type="EMBL" id="APH55389.1"/>
    </source>
</evidence>
<reference evidence="3" key="1">
    <citation type="submission" date="2016-11" db="EMBL/GenBank/DDBJ databases">
        <title>Comparative genomic and phenotypic analysis of Granulibacter bethesdensis clinical isolates from patients with chronic granulomatous disease.</title>
        <authorList>
            <person name="Zarember K.A."/>
            <person name="Porcella S.F."/>
            <person name="Chu J."/>
            <person name="Ding L."/>
            <person name="Dahlstrom E."/>
            <person name="Barbian K."/>
            <person name="Martens C."/>
            <person name="Sykora L."/>
            <person name="Kramer S."/>
            <person name="Pettinato A.M."/>
            <person name="Hong H."/>
            <person name="Wald G."/>
            <person name="Berg L.J."/>
            <person name="Rogge L.S."/>
            <person name="Greenberg D.E."/>
            <person name="Falcone E.L."/>
            <person name="Neves J.F."/>
            <person name="Simoes M.J."/>
            <person name="Casal M."/>
            <person name="Rodriguez-Lopez F.C."/>
            <person name="Zelazny A."/>
            <person name="Gallin J.I."/>
            <person name="Holland S.M."/>
        </authorList>
    </citation>
    <scope>NUCLEOTIDE SEQUENCE [LARGE SCALE GENOMIC DNA]</scope>
    <source>
        <strain evidence="3">NIH9.1</strain>
    </source>
</reference>
<protein>
    <submittedName>
        <fullName evidence="2">Uncharacterized protein</fullName>
    </submittedName>
</protein>
<feature type="region of interest" description="Disordered" evidence="1">
    <location>
        <begin position="1"/>
        <end position="28"/>
    </location>
</feature>
<evidence type="ECO:0000313" key="3">
    <source>
        <dbReference type="Proteomes" id="UP000182373"/>
    </source>
</evidence>
<gene>
    <name evidence="2" type="ORF">GbCGDNIH9_8681</name>
</gene>
<name>A0AAC9KCB4_9PROT</name>
<sequence>MPEGMDMRQACHLPVMKDGPPPDETRMGPFLFSGLGGCICEHS</sequence>
<organism evidence="2 3">
    <name type="scientific">Granulibacter bethesdensis</name>
    <dbReference type="NCBI Taxonomy" id="364410"/>
    <lineage>
        <taxon>Bacteria</taxon>
        <taxon>Pseudomonadati</taxon>
        <taxon>Pseudomonadota</taxon>
        <taxon>Alphaproteobacteria</taxon>
        <taxon>Acetobacterales</taxon>
        <taxon>Acetobacteraceae</taxon>
        <taxon>Granulibacter</taxon>
    </lineage>
</organism>
<dbReference type="EMBL" id="CP018191">
    <property type="protein sequence ID" value="APH55389.1"/>
    <property type="molecule type" value="Genomic_DNA"/>
</dbReference>
<proteinExistence type="predicted"/>
<accession>A0AAC9KCB4</accession>